<dbReference type="PANTHER" id="PTHR43434:SF1">
    <property type="entry name" value="PHOSPHOGLYCOLATE PHOSPHATASE"/>
    <property type="match status" value="1"/>
</dbReference>
<dbReference type="Gene3D" id="3.40.50.1000">
    <property type="entry name" value="HAD superfamily/HAD-like"/>
    <property type="match status" value="1"/>
</dbReference>
<name>A0A4Q7ZNK1_9ACTN</name>
<dbReference type="InterPro" id="IPR023198">
    <property type="entry name" value="PGP-like_dom2"/>
</dbReference>
<dbReference type="AlphaFoldDB" id="A0A4Q7ZNK1"/>
<organism evidence="1 2">
    <name type="scientific">Krasilnikovia cinnamomea</name>
    <dbReference type="NCBI Taxonomy" id="349313"/>
    <lineage>
        <taxon>Bacteria</taxon>
        <taxon>Bacillati</taxon>
        <taxon>Actinomycetota</taxon>
        <taxon>Actinomycetes</taxon>
        <taxon>Micromonosporales</taxon>
        <taxon>Micromonosporaceae</taxon>
        <taxon>Krasilnikovia</taxon>
    </lineage>
</organism>
<dbReference type="EMBL" id="SHKY01000001">
    <property type="protein sequence ID" value="RZU52622.1"/>
    <property type="molecule type" value="Genomic_DNA"/>
</dbReference>
<dbReference type="Gene3D" id="1.10.150.240">
    <property type="entry name" value="Putative phosphatase, domain 2"/>
    <property type="match status" value="1"/>
</dbReference>
<dbReference type="InterPro" id="IPR023214">
    <property type="entry name" value="HAD_sf"/>
</dbReference>
<proteinExistence type="predicted"/>
<dbReference type="PANTHER" id="PTHR43434">
    <property type="entry name" value="PHOSPHOGLYCOLATE PHOSPHATASE"/>
    <property type="match status" value="1"/>
</dbReference>
<dbReference type="GO" id="GO:0008967">
    <property type="term" value="F:phosphoglycolate phosphatase activity"/>
    <property type="evidence" value="ECO:0007669"/>
    <property type="project" value="TreeGrafter"/>
</dbReference>
<dbReference type="Proteomes" id="UP000292564">
    <property type="component" value="Unassembled WGS sequence"/>
</dbReference>
<dbReference type="GO" id="GO:0006281">
    <property type="term" value="P:DNA repair"/>
    <property type="evidence" value="ECO:0007669"/>
    <property type="project" value="TreeGrafter"/>
</dbReference>
<dbReference type="Pfam" id="PF13242">
    <property type="entry name" value="Hydrolase_like"/>
    <property type="match status" value="1"/>
</dbReference>
<dbReference type="InterPro" id="IPR050155">
    <property type="entry name" value="HAD-like_hydrolase_sf"/>
</dbReference>
<keyword evidence="2" id="KW-1185">Reference proteome</keyword>
<accession>A0A4Q7ZNK1</accession>
<evidence type="ECO:0000313" key="1">
    <source>
        <dbReference type="EMBL" id="RZU52622.1"/>
    </source>
</evidence>
<protein>
    <submittedName>
        <fullName evidence="1">Phosphoglycolate phosphatase-like HAD superfamily hydrolase</fullName>
    </submittedName>
</protein>
<evidence type="ECO:0000313" key="2">
    <source>
        <dbReference type="Proteomes" id="UP000292564"/>
    </source>
</evidence>
<dbReference type="InterPro" id="IPR036412">
    <property type="entry name" value="HAD-like_sf"/>
</dbReference>
<comment type="caution">
    <text evidence="1">The sequence shown here is derived from an EMBL/GenBank/DDBJ whole genome shotgun (WGS) entry which is preliminary data.</text>
</comment>
<sequence>MTRLVMWDIDRTLLIAGKATHQAYATAFTAVTGVAWRAMAVTAGRTDRDISAEIFAAHGIADCEPHLDGFFTRYADEVHATRHLIAEQGRLLPGVREVLRALAVRPGVVQTLVTGNIPAVAAAKVGAFDLAWAFDMEIGGYGAADVARAALVHRCLESAHAKYGGPVHPVVIGDTTFDVAAARATGALAVGVATGGTSMAELAGAGADVVLADLSDVDAAVAAITG</sequence>
<gene>
    <name evidence="1" type="ORF">EV385_4496</name>
</gene>
<dbReference type="RefSeq" id="WP_242625013.1">
    <property type="nucleotide sequence ID" value="NZ_SHKY01000001.1"/>
</dbReference>
<dbReference type="SUPFAM" id="SSF56784">
    <property type="entry name" value="HAD-like"/>
    <property type="match status" value="1"/>
</dbReference>
<reference evidence="1 2" key="1">
    <citation type="submission" date="2019-02" db="EMBL/GenBank/DDBJ databases">
        <title>Sequencing the genomes of 1000 actinobacteria strains.</title>
        <authorList>
            <person name="Klenk H.-P."/>
        </authorList>
    </citation>
    <scope>NUCLEOTIDE SEQUENCE [LARGE SCALE GENOMIC DNA]</scope>
    <source>
        <strain evidence="1 2">DSM 45162</strain>
    </source>
</reference>
<keyword evidence="1" id="KW-0378">Hydrolase</keyword>
<dbReference type="GO" id="GO:0005829">
    <property type="term" value="C:cytosol"/>
    <property type="evidence" value="ECO:0007669"/>
    <property type="project" value="TreeGrafter"/>
</dbReference>